<gene>
    <name evidence="1" type="ORF">NYG90_01830</name>
</gene>
<organism evidence="1 2">
    <name type="scientific">Helicobacter zhangjianzhongii</name>
    <dbReference type="NCBI Taxonomy" id="2974574"/>
    <lineage>
        <taxon>Bacteria</taxon>
        <taxon>Pseudomonadati</taxon>
        <taxon>Campylobacterota</taxon>
        <taxon>Epsilonproteobacteria</taxon>
        <taxon>Campylobacterales</taxon>
        <taxon>Helicobacteraceae</taxon>
        <taxon>Helicobacter</taxon>
    </lineage>
</organism>
<evidence type="ECO:0000313" key="1">
    <source>
        <dbReference type="EMBL" id="MDL0081429.1"/>
    </source>
</evidence>
<keyword evidence="2" id="KW-1185">Reference proteome</keyword>
<comment type="caution">
    <text evidence="1">The sequence shown here is derived from an EMBL/GenBank/DDBJ whole genome shotgun (WGS) entry which is preliminary data.</text>
</comment>
<sequence length="367" mass="40490">MTSIRPSHTPPTPHLPSLLPHLPPKPLLIAQDLRLLSIMLRAHISLQDALLTLSHTSQNTALSSAYKQILAQLQAGASLPKAIEPYAHIFSPMGIALLHSGSQSSELDSIVEILARYFQTIAKNRANFLKALFYPIFVLLGIAVAFIIIALFVIPEFSALFASFDAVLPLSTRTLIAVSSLVQEFWWGIGLAGLALLYVGVVSVRKKNALYTASLGLLLRAPLLGRLLLYRELWGYFLGFFYLYQAHIDFDTSLPIALQSVQNPTLQRALSISCERVARGDALDRAFASCAYIDTTLQSFLATAQKSGELECILELCAQYCHDMYEQQIARILALIEPFSTIIIALFVSWLAFGIFLPIWELGGISL</sequence>
<name>A0ACC6FQA8_9HELI</name>
<protein>
    <submittedName>
        <fullName evidence="1">Type II secretion system F family protein</fullName>
    </submittedName>
</protein>
<evidence type="ECO:0000313" key="2">
    <source>
        <dbReference type="Proteomes" id="UP001173802"/>
    </source>
</evidence>
<proteinExistence type="predicted"/>
<accession>A0ACC6FQA8</accession>
<reference evidence="1 2" key="1">
    <citation type="journal article" date="2023" name="Microorganisms">
        <title>Isolation and Genomic Characteristics of Cat-Borne Campylobacter felis sp. nov. and Sheep-Borne Campylobacter ovis sp. nov.</title>
        <authorList>
            <person name="Wang H."/>
            <person name="Li Y."/>
            <person name="Gu Y."/>
            <person name="Zhou G."/>
            <person name="Chen X."/>
            <person name="Zhang X."/>
            <person name="Shao Z."/>
            <person name="Zhang J."/>
            <person name="Zhang M."/>
        </authorList>
    </citation>
    <scope>NUCLEOTIDE SEQUENCE [LARGE SCALE GENOMIC DNA]</scope>
    <source>
        <strain evidence="1 2">XJK30-2</strain>
    </source>
</reference>
<dbReference type="EMBL" id="JANURN010000002">
    <property type="protein sequence ID" value="MDL0081429.1"/>
    <property type="molecule type" value="Genomic_DNA"/>
</dbReference>
<dbReference type="Proteomes" id="UP001173802">
    <property type="component" value="Unassembled WGS sequence"/>
</dbReference>